<dbReference type="GO" id="GO:0005524">
    <property type="term" value="F:ATP binding"/>
    <property type="evidence" value="ECO:0007669"/>
    <property type="project" value="UniProtKB-KW"/>
</dbReference>
<dbReference type="SUPFAM" id="SSF52540">
    <property type="entry name" value="P-loop containing nucleoside triphosphate hydrolases"/>
    <property type="match status" value="1"/>
</dbReference>
<keyword evidence="5" id="KW-0862">Zinc</keyword>
<dbReference type="EMBL" id="PGGN01000004">
    <property type="protein sequence ID" value="PSH55863.1"/>
    <property type="molecule type" value="Genomic_DNA"/>
</dbReference>
<proteinExistence type="inferred from homology"/>
<evidence type="ECO:0000256" key="1">
    <source>
        <dbReference type="ARBA" id="ARBA00005417"/>
    </source>
</evidence>
<evidence type="ECO:0000256" key="3">
    <source>
        <dbReference type="ARBA" id="ARBA00022741"/>
    </source>
</evidence>
<dbReference type="PROSITE" id="PS50893">
    <property type="entry name" value="ABC_TRANSPORTER_2"/>
    <property type="match status" value="1"/>
</dbReference>
<organism evidence="8 9">
    <name type="scientific">Phyllobacterium endophyticum</name>
    <dbReference type="NCBI Taxonomy" id="1149773"/>
    <lineage>
        <taxon>Bacteria</taxon>
        <taxon>Pseudomonadati</taxon>
        <taxon>Pseudomonadota</taxon>
        <taxon>Alphaproteobacteria</taxon>
        <taxon>Hyphomicrobiales</taxon>
        <taxon>Phyllobacteriaceae</taxon>
        <taxon>Phyllobacterium</taxon>
    </lineage>
</organism>
<dbReference type="InterPro" id="IPR003593">
    <property type="entry name" value="AAA+_ATPase"/>
</dbReference>
<dbReference type="GO" id="GO:0006829">
    <property type="term" value="P:zinc ion transport"/>
    <property type="evidence" value="ECO:0007669"/>
    <property type="project" value="UniProtKB-KW"/>
</dbReference>
<evidence type="ECO:0000256" key="6">
    <source>
        <dbReference type="ARBA" id="ARBA00023065"/>
    </source>
</evidence>
<reference evidence="9" key="1">
    <citation type="submission" date="2017-11" db="EMBL/GenBank/DDBJ databases">
        <authorList>
            <person name="Kuznetsova I."/>
            <person name="Sazanova A."/>
            <person name="Chirak E."/>
            <person name="Safronova V."/>
            <person name="Willems A."/>
        </authorList>
    </citation>
    <scope>NUCLEOTIDE SEQUENCE [LARGE SCALE GENOMIC DNA]</scope>
    <source>
        <strain evidence="9">PEPV15</strain>
    </source>
</reference>
<accession>A0A2P7ANR5</accession>
<evidence type="ECO:0000256" key="4">
    <source>
        <dbReference type="ARBA" id="ARBA00022840"/>
    </source>
</evidence>
<dbReference type="Pfam" id="PF00005">
    <property type="entry name" value="ABC_tran"/>
    <property type="match status" value="1"/>
</dbReference>
<dbReference type="PANTHER" id="PTHR42734:SF21">
    <property type="entry name" value="IRON ABC TRANSPORTER, ATP-BINDING PROTEIN"/>
    <property type="match status" value="1"/>
</dbReference>
<protein>
    <submittedName>
        <fullName evidence="8">Ferrichrome ABC transporter</fullName>
    </submittedName>
</protein>
<dbReference type="InterPro" id="IPR050153">
    <property type="entry name" value="Metal_Ion_Import_ABC"/>
</dbReference>
<name>A0A2P7ANR5_9HYPH</name>
<feature type="domain" description="ABC transporter" evidence="7">
    <location>
        <begin position="4"/>
        <end position="231"/>
    </location>
</feature>
<comment type="caution">
    <text evidence="8">The sequence shown here is derived from an EMBL/GenBank/DDBJ whole genome shotgun (WGS) entry which is preliminary data.</text>
</comment>
<sequence>MVSLVLKDLGAAYGRTTVLSKVAIELLTPGTTTAVIGPNAAGKSTLFKRIAGLISGPGVVQLSDATRGSRSIGYMPQDTGANAVLTVYESLLLAAKQGGGWRVKDEELFEIDAILKALRIENLAFRGLDALSGGQRQLVSLGQALVRKPEVLLMDEPTSALDLHRQIDVLEFVGELAARTGMIVMIALHDLNHALRYCANTMVIANGEMASSGPTNEVITSAMLRDIYRIDARIEACSRGRPMVIVDGAL</sequence>
<gene>
    <name evidence="8" type="ORF">CU100_19640</name>
</gene>
<dbReference type="Proteomes" id="UP000241158">
    <property type="component" value="Unassembled WGS sequence"/>
</dbReference>
<keyword evidence="3" id="KW-0547">Nucleotide-binding</keyword>
<evidence type="ECO:0000259" key="7">
    <source>
        <dbReference type="PROSITE" id="PS50893"/>
    </source>
</evidence>
<keyword evidence="5" id="KW-0864">Zinc transport</keyword>
<dbReference type="GO" id="GO:0016887">
    <property type="term" value="F:ATP hydrolysis activity"/>
    <property type="evidence" value="ECO:0007669"/>
    <property type="project" value="InterPro"/>
</dbReference>
<keyword evidence="4" id="KW-0067">ATP-binding</keyword>
<dbReference type="AlphaFoldDB" id="A0A2P7ANR5"/>
<dbReference type="InterPro" id="IPR027417">
    <property type="entry name" value="P-loop_NTPase"/>
</dbReference>
<dbReference type="OrthoDB" id="9810077at2"/>
<dbReference type="CDD" id="cd03214">
    <property type="entry name" value="ABC_Iron-Siderophores_B12_Hemin"/>
    <property type="match status" value="1"/>
</dbReference>
<dbReference type="PROSITE" id="PS00211">
    <property type="entry name" value="ABC_TRANSPORTER_1"/>
    <property type="match status" value="1"/>
</dbReference>
<dbReference type="SMART" id="SM00382">
    <property type="entry name" value="AAA"/>
    <property type="match status" value="1"/>
</dbReference>
<evidence type="ECO:0000313" key="8">
    <source>
        <dbReference type="EMBL" id="PSH55863.1"/>
    </source>
</evidence>
<comment type="similarity">
    <text evidence="1">Belongs to the ABC transporter superfamily.</text>
</comment>
<dbReference type="RefSeq" id="WP_106718277.1">
    <property type="nucleotide sequence ID" value="NZ_JACHXT010000001.1"/>
</dbReference>
<dbReference type="PANTHER" id="PTHR42734">
    <property type="entry name" value="METAL TRANSPORT SYSTEM ATP-BINDING PROTEIN TM_0124-RELATED"/>
    <property type="match status" value="1"/>
</dbReference>
<dbReference type="InterPro" id="IPR017871">
    <property type="entry name" value="ABC_transporter-like_CS"/>
</dbReference>
<keyword evidence="2" id="KW-0813">Transport</keyword>
<evidence type="ECO:0000256" key="5">
    <source>
        <dbReference type="ARBA" id="ARBA00022906"/>
    </source>
</evidence>
<evidence type="ECO:0000256" key="2">
    <source>
        <dbReference type="ARBA" id="ARBA00022448"/>
    </source>
</evidence>
<keyword evidence="6" id="KW-0406">Ion transport</keyword>
<keyword evidence="9" id="KW-1185">Reference proteome</keyword>
<dbReference type="InterPro" id="IPR003439">
    <property type="entry name" value="ABC_transporter-like_ATP-bd"/>
</dbReference>
<evidence type="ECO:0000313" key="9">
    <source>
        <dbReference type="Proteomes" id="UP000241158"/>
    </source>
</evidence>
<dbReference type="Gene3D" id="3.40.50.300">
    <property type="entry name" value="P-loop containing nucleotide triphosphate hydrolases"/>
    <property type="match status" value="1"/>
</dbReference>